<sequence length="64" mass="6788">MGPIVLGWVFAGFIYFKVAFQAGTNAGISILASLLIAAILGLTVFLHQASMRRNYCLTIGSPDA</sequence>
<keyword evidence="3" id="KW-1185">Reference proteome</keyword>
<accession>A0A2S7J3X0</accession>
<evidence type="ECO:0000256" key="1">
    <source>
        <dbReference type="SAM" id="Phobius"/>
    </source>
</evidence>
<keyword evidence="1" id="KW-0472">Membrane</keyword>
<dbReference type="EMBL" id="PTRC01000008">
    <property type="protein sequence ID" value="PQA74953.1"/>
    <property type="molecule type" value="Genomic_DNA"/>
</dbReference>
<gene>
    <name evidence="2" type="ORF">C3731_04945</name>
</gene>
<dbReference type="AlphaFoldDB" id="A0A2S7J3X0"/>
<keyword evidence="1" id="KW-0812">Transmembrane</keyword>
<keyword evidence="1" id="KW-1133">Transmembrane helix</keyword>
<reference evidence="2 3" key="1">
    <citation type="submission" date="2018-02" db="EMBL/GenBank/DDBJ databases">
        <title>Draft genome sequence of Ochrobactrum oryzae found in Brazil.</title>
        <authorList>
            <person name="Cerdeira L."/>
            <person name="Andrade F."/>
            <person name="Zacariotto T."/>
            <person name="Barbosa B."/>
            <person name="Santos S."/>
            <person name="Cassetari V."/>
            <person name="Lincopan N."/>
        </authorList>
    </citation>
    <scope>NUCLEOTIDE SEQUENCE [LARGE SCALE GENOMIC DNA]</scope>
    <source>
        <strain evidence="2 3">OA447</strain>
    </source>
</reference>
<feature type="transmembrane region" description="Helical" evidence="1">
    <location>
        <begin position="26"/>
        <end position="46"/>
    </location>
</feature>
<organism evidence="2 3">
    <name type="scientific">Brucella oryzae</name>
    <dbReference type="NCBI Taxonomy" id="335286"/>
    <lineage>
        <taxon>Bacteria</taxon>
        <taxon>Pseudomonadati</taxon>
        <taxon>Pseudomonadota</taxon>
        <taxon>Alphaproteobacteria</taxon>
        <taxon>Hyphomicrobiales</taxon>
        <taxon>Brucellaceae</taxon>
        <taxon>Brucella/Ochrobactrum group</taxon>
        <taxon>Brucella</taxon>
    </lineage>
</organism>
<name>A0A2S7J3X0_9HYPH</name>
<protein>
    <submittedName>
        <fullName evidence="2">Uncharacterized protein</fullName>
    </submittedName>
</protein>
<proteinExistence type="predicted"/>
<evidence type="ECO:0000313" key="2">
    <source>
        <dbReference type="EMBL" id="PQA74953.1"/>
    </source>
</evidence>
<comment type="caution">
    <text evidence="2">The sequence shown here is derived from an EMBL/GenBank/DDBJ whole genome shotgun (WGS) entry which is preliminary data.</text>
</comment>
<dbReference type="Proteomes" id="UP000238493">
    <property type="component" value="Unassembled WGS sequence"/>
</dbReference>
<evidence type="ECO:0000313" key="3">
    <source>
        <dbReference type="Proteomes" id="UP000238493"/>
    </source>
</evidence>